<reference evidence="10 11" key="1">
    <citation type="submission" date="2019-09" db="EMBL/GenBank/DDBJ databases">
        <title>Bird 10,000 Genomes (B10K) Project - Family phase.</title>
        <authorList>
            <person name="Zhang G."/>
        </authorList>
    </citation>
    <scope>NUCLEOTIDE SEQUENCE [LARGE SCALE GENOMIC DNA]</scope>
    <source>
        <strain evidence="10">B10K-CU-031-17</strain>
        <tissue evidence="10">Muscle</tissue>
    </source>
</reference>
<dbReference type="InterPro" id="IPR015898">
    <property type="entry name" value="G-protein_gamma-like_dom"/>
</dbReference>
<dbReference type="SUPFAM" id="SSF46785">
    <property type="entry name" value="Winged helix' DNA-binding domain"/>
    <property type="match status" value="1"/>
</dbReference>
<sequence>MTVTRLDQGQRYRPRMAFLKKVRAQQRRGHPDTGIKTQTQTVMITNIPHAVTGNDIMQWILQRLQITAEEAFHLGDLFVKYGYIYPLQEPKNLTLKADGSLYRFQTPYFWPVQSWAADDTDYAIYLAKKNIKRKGVLEEYEKEHYNMLNQKINYKWDFVIMQAKEQYKAGKERKKADRYALDCQERAYWLVNRTPPGTLDVLEYGLDRVTDPNENKVNQIMYYQQAILKTRVKSSVSLGGVVKYSEQYLSNDPILSGCLPSNPWISDDPEFWDLNAKLVEVPTRMRVERWAFNFSELIRDPKGRQNFQLFLKKEFSGENLGFWEACEDLKYGDQSKVKEKAEEIYKLFLAPGARRWINIDGKTMGITVKGLEHPHRYVLDAAQTHIYMLMKKDSYGRYLKSPIYKEMLAKAVVPQEGVKKRQVKLAVIVGTGLFGRRHLRSSPSPIILRQQEEEAKAREAANTVDITQPGHLASCAPRPAAHAGPSAPAPPPAVPPALPPASPSPTACPSPISLALDSGTQPDPRASSPGPCPAGGSRPRVAARSWRRFLRRGCWSSPGLATLSPRCPAVPHGKVQPLGGRERRLRPDARTVSSFFQVKTAAPSESPACPGGSGEGEDRHHRAQEDSAKKLICPWETPTEEGRAG</sequence>
<name>A0A7K8LXS9_9CORV</name>
<dbReference type="InterPro" id="IPR040759">
    <property type="entry name" value="RGS_DHEX"/>
</dbReference>
<feature type="compositionally biased region" description="Basic and acidic residues" evidence="7">
    <location>
        <begin position="616"/>
        <end position="629"/>
    </location>
</feature>
<evidence type="ECO:0000313" key="11">
    <source>
        <dbReference type="Proteomes" id="UP000547721"/>
    </source>
</evidence>
<feature type="compositionally biased region" description="Low complexity" evidence="7">
    <location>
        <begin position="476"/>
        <end position="486"/>
    </location>
</feature>
<dbReference type="SMART" id="SM01224">
    <property type="entry name" value="G_gamma"/>
    <property type="match status" value="1"/>
</dbReference>
<feature type="domain" description="DEP" evidence="9">
    <location>
        <begin position="31"/>
        <end position="106"/>
    </location>
</feature>
<evidence type="ECO:0000256" key="2">
    <source>
        <dbReference type="ARBA" id="ARBA00022606"/>
    </source>
</evidence>
<evidence type="ECO:0000256" key="1">
    <source>
        <dbReference type="ARBA" id="ARBA00004170"/>
    </source>
</evidence>
<dbReference type="FunFam" id="1.10.167.10:FF:000002">
    <property type="entry name" value="Regulator of G-protein signaling 6 isoform 9"/>
    <property type="match status" value="1"/>
</dbReference>
<dbReference type="InterPro" id="IPR036284">
    <property type="entry name" value="GGL_sf"/>
</dbReference>
<dbReference type="CDD" id="cd04450">
    <property type="entry name" value="DEP_RGS7-like"/>
    <property type="match status" value="1"/>
</dbReference>
<evidence type="ECO:0000259" key="9">
    <source>
        <dbReference type="PROSITE" id="PS50186"/>
    </source>
</evidence>
<keyword evidence="4" id="KW-0472">Membrane</keyword>
<keyword evidence="11" id="KW-1185">Reference proteome</keyword>
<dbReference type="CDD" id="cd00068">
    <property type="entry name" value="GGL"/>
    <property type="match status" value="1"/>
</dbReference>
<comment type="subcellular location">
    <subcellularLocation>
        <location evidence="1">Membrane</location>
        <topology evidence="1">Peripheral membrane protein</topology>
    </subcellularLocation>
</comment>
<dbReference type="Pfam" id="PF00615">
    <property type="entry name" value="RGS"/>
    <property type="match status" value="1"/>
</dbReference>
<feature type="non-terminal residue" evidence="10">
    <location>
        <position position="1"/>
    </location>
</feature>
<evidence type="ECO:0000256" key="3">
    <source>
        <dbReference type="ARBA" id="ARBA00022700"/>
    </source>
</evidence>
<dbReference type="GO" id="GO:0007601">
    <property type="term" value="P:visual perception"/>
    <property type="evidence" value="ECO:0007669"/>
    <property type="project" value="UniProtKB-KW"/>
</dbReference>
<dbReference type="InterPro" id="IPR047017">
    <property type="entry name" value="RGS6/7/9/11_DHEX_sf"/>
</dbReference>
<evidence type="ECO:0000259" key="8">
    <source>
        <dbReference type="PROSITE" id="PS50132"/>
    </source>
</evidence>
<dbReference type="SUPFAM" id="SSF48670">
    <property type="entry name" value="Transducin (heterotrimeric G protein), gamma chain"/>
    <property type="match status" value="1"/>
</dbReference>
<dbReference type="InterPro" id="IPR036305">
    <property type="entry name" value="RGS_sf"/>
</dbReference>
<dbReference type="EMBL" id="VWYY01000092">
    <property type="protein sequence ID" value="NXE34157.1"/>
    <property type="molecule type" value="Genomic_DNA"/>
</dbReference>
<evidence type="ECO:0000256" key="6">
    <source>
        <dbReference type="ARBA" id="ARBA00034540"/>
    </source>
</evidence>
<dbReference type="GO" id="GO:0035556">
    <property type="term" value="P:intracellular signal transduction"/>
    <property type="evidence" value="ECO:0007669"/>
    <property type="project" value="InterPro"/>
</dbReference>
<dbReference type="Proteomes" id="UP000547721">
    <property type="component" value="Unassembled WGS sequence"/>
</dbReference>
<dbReference type="Pfam" id="PF00631">
    <property type="entry name" value="G-gamma"/>
    <property type="match status" value="1"/>
</dbReference>
<dbReference type="Gene3D" id="1.10.167.10">
    <property type="entry name" value="Regulator of G-protein Signalling 4, domain 2"/>
    <property type="match status" value="1"/>
</dbReference>
<accession>A0A7K8LXS9</accession>
<comment type="caution">
    <text evidence="10">The sequence shown here is derived from an EMBL/GenBank/DDBJ whole genome shotgun (WGS) entry which is preliminary data.</text>
</comment>
<dbReference type="Pfam" id="PF18148">
    <property type="entry name" value="RGS_DHEX"/>
    <property type="match status" value="1"/>
</dbReference>
<dbReference type="PANTHER" id="PTHR45746">
    <property type="entry name" value="LP21163P"/>
    <property type="match status" value="1"/>
</dbReference>
<dbReference type="Gene3D" id="1.10.1240.60">
    <property type="match status" value="1"/>
</dbReference>
<dbReference type="PRINTS" id="PR01301">
    <property type="entry name" value="RGSPROTEIN"/>
</dbReference>
<gene>
    <name evidence="10" type="primary">Rgs9</name>
    <name evidence="10" type="ORF">PTILEU_R08953</name>
</gene>
<feature type="compositionally biased region" description="Pro residues" evidence="7">
    <location>
        <begin position="487"/>
        <end position="508"/>
    </location>
</feature>
<dbReference type="GO" id="GO:0005096">
    <property type="term" value="F:GTPase activator activity"/>
    <property type="evidence" value="ECO:0007669"/>
    <property type="project" value="TreeGrafter"/>
</dbReference>
<dbReference type="PROSITE" id="PS50186">
    <property type="entry name" value="DEP"/>
    <property type="match status" value="1"/>
</dbReference>
<dbReference type="PROSITE" id="PS50132">
    <property type="entry name" value="RGS"/>
    <property type="match status" value="1"/>
</dbReference>
<dbReference type="GO" id="GO:0005737">
    <property type="term" value="C:cytoplasm"/>
    <property type="evidence" value="ECO:0007669"/>
    <property type="project" value="TreeGrafter"/>
</dbReference>
<dbReference type="InterPro" id="IPR016137">
    <property type="entry name" value="RGS"/>
</dbReference>
<proteinExistence type="predicted"/>
<dbReference type="InterPro" id="IPR036390">
    <property type="entry name" value="WH_DNA-bd_sf"/>
</dbReference>
<keyword evidence="3" id="KW-0734">Signal transduction inhibitor</keyword>
<evidence type="ECO:0000313" key="10">
    <source>
        <dbReference type="EMBL" id="NXE34157.1"/>
    </source>
</evidence>
<organism evidence="10 11">
    <name type="scientific">Ptilorrhoa leucosticta</name>
    <dbReference type="NCBI Taxonomy" id="449384"/>
    <lineage>
        <taxon>Eukaryota</taxon>
        <taxon>Metazoa</taxon>
        <taxon>Chordata</taxon>
        <taxon>Craniata</taxon>
        <taxon>Vertebrata</taxon>
        <taxon>Euteleostomi</taxon>
        <taxon>Archelosauria</taxon>
        <taxon>Archosauria</taxon>
        <taxon>Dinosauria</taxon>
        <taxon>Saurischia</taxon>
        <taxon>Theropoda</taxon>
        <taxon>Coelurosauria</taxon>
        <taxon>Aves</taxon>
        <taxon>Neognathae</taxon>
        <taxon>Neoaves</taxon>
        <taxon>Telluraves</taxon>
        <taxon>Australaves</taxon>
        <taxon>Passeriformes</taxon>
        <taxon>Corvoidea</taxon>
        <taxon>Cinclosomatidae</taxon>
        <taxon>Ptilorrhoa</taxon>
    </lineage>
</organism>
<evidence type="ECO:0000256" key="5">
    <source>
        <dbReference type="ARBA" id="ARBA00023305"/>
    </source>
</evidence>
<dbReference type="Gene3D" id="4.10.260.10">
    <property type="entry name" value="Transducin (heterotrimeric G protein), gamma chain"/>
    <property type="match status" value="1"/>
</dbReference>
<dbReference type="GO" id="GO:0005886">
    <property type="term" value="C:plasma membrane"/>
    <property type="evidence" value="ECO:0007669"/>
    <property type="project" value="TreeGrafter"/>
</dbReference>
<feature type="non-terminal residue" evidence="10">
    <location>
        <position position="645"/>
    </location>
</feature>
<dbReference type="PANTHER" id="PTHR45746:SF1">
    <property type="entry name" value="REGULATOR OF G-PROTEIN SIGNALING 9"/>
    <property type="match status" value="1"/>
</dbReference>
<dbReference type="AlphaFoldDB" id="A0A7K8LXS9"/>
<dbReference type="InterPro" id="IPR000591">
    <property type="entry name" value="DEP_dom"/>
</dbReference>
<dbReference type="GO" id="GO:0008277">
    <property type="term" value="P:regulation of G protein-coupled receptor signaling pathway"/>
    <property type="evidence" value="ECO:0007669"/>
    <property type="project" value="InterPro"/>
</dbReference>
<keyword evidence="5" id="KW-0844">Vision</keyword>
<dbReference type="InterPro" id="IPR044926">
    <property type="entry name" value="RGS_subdomain_2"/>
</dbReference>
<feature type="domain" description="RGS" evidence="8">
    <location>
        <begin position="293"/>
        <end position="408"/>
    </location>
</feature>
<dbReference type="GO" id="GO:0007186">
    <property type="term" value="P:G protein-coupled receptor signaling pathway"/>
    <property type="evidence" value="ECO:0007669"/>
    <property type="project" value="InterPro"/>
</dbReference>
<dbReference type="SMART" id="SM00315">
    <property type="entry name" value="RGS"/>
    <property type="match status" value="1"/>
</dbReference>
<dbReference type="Gene3D" id="1.10.10.10">
    <property type="entry name" value="Winged helix-like DNA-binding domain superfamily/Winged helix DNA-binding domain"/>
    <property type="match status" value="1"/>
</dbReference>
<dbReference type="GO" id="GO:0009968">
    <property type="term" value="P:negative regulation of signal transduction"/>
    <property type="evidence" value="ECO:0007669"/>
    <property type="project" value="UniProtKB-KW"/>
</dbReference>
<protein>
    <recommendedName>
        <fullName evidence="6">Regulator of G-protein signaling 9</fullName>
    </recommendedName>
</protein>
<dbReference type="CDD" id="cd08739">
    <property type="entry name" value="RGS_RGS9"/>
    <property type="match status" value="1"/>
</dbReference>
<dbReference type="InterPro" id="IPR036388">
    <property type="entry name" value="WH-like_DNA-bd_sf"/>
</dbReference>
<evidence type="ECO:0000256" key="7">
    <source>
        <dbReference type="SAM" id="MobiDB-lite"/>
    </source>
</evidence>
<dbReference type="SMART" id="SM00049">
    <property type="entry name" value="DEP"/>
    <property type="match status" value="1"/>
</dbReference>
<dbReference type="InterPro" id="IPR047077">
    <property type="entry name" value="RGS9_RGS"/>
</dbReference>
<feature type="region of interest" description="Disordered" evidence="7">
    <location>
        <begin position="452"/>
        <end position="540"/>
    </location>
</feature>
<dbReference type="InterPro" id="IPR047016">
    <property type="entry name" value="RGS6/7/9/11"/>
</dbReference>
<keyword evidence="2" id="KW-0716">Sensory transduction</keyword>
<feature type="region of interest" description="Disordered" evidence="7">
    <location>
        <begin position="598"/>
        <end position="645"/>
    </location>
</feature>
<dbReference type="FunFam" id="1.10.1240.60:FF:000001">
    <property type="entry name" value="Regulator of G-protein signaling 6"/>
    <property type="match status" value="1"/>
</dbReference>
<dbReference type="SMART" id="SM00224">
    <property type="entry name" value="GGL"/>
    <property type="match status" value="1"/>
</dbReference>
<dbReference type="Pfam" id="PF00610">
    <property type="entry name" value="DEP"/>
    <property type="match status" value="1"/>
</dbReference>
<dbReference type="GO" id="GO:0043005">
    <property type="term" value="C:neuron projection"/>
    <property type="evidence" value="ECO:0007669"/>
    <property type="project" value="TreeGrafter"/>
</dbReference>
<dbReference type="SUPFAM" id="SSF48097">
    <property type="entry name" value="Regulator of G-protein signaling, RGS"/>
    <property type="match status" value="1"/>
</dbReference>
<evidence type="ECO:0000256" key="4">
    <source>
        <dbReference type="ARBA" id="ARBA00023136"/>
    </source>
</evidence>